<dbReference type="Gene3D" id="2.60.220.30">
    <property type="match status" value="1"/>
</dbReference>
<evidence type="ECO:0000313" key="3">
    <source>
        <dbReference type="EMBL" id="CAC5368640.1"/>
    </source>
</evidence>
<keyword evidence="4" id="KW-1185">Reference proteome</keyword>
<dbReference type="Pfam" id="PF00531">
    <property type="entry name" value="Death"/>
    <property type="match status" value="1"/>
</dbReference>
<dbReference type="PROSITE" id="PS50017">
    <property type="entry name" value="DEATH_DOMAIN"/>
    <property type="match status" value="1"/>
</dbReference>
<evidence type="ECO:0000259" key="2">
    <source>
        <dbReference type="PROSITE" id="PS50017"/>
    </source>
</evidence>
<dbReference type="EMBL" id="CACVKT020001498">
    <property type="protein sequence ID" value="CAC5368640.1"/>
    <property type="molecule type" value="Genomic_DNA"/>
</dbReference>
<sequence length="1226" mass="138728">MAVYELSPTTEDDKLDVPVYICVPFTLSRTSAHSREPFIKAEINGRWSDLETREVTFDHHKEAKFAQAELKNFAKFAVMTRLKRDYITFSKRSAKIASSYDQRVTLTVPKETFKSREHVLLQVQPVDSTTIHELQQKKSECKHILTSSPIIKIAWEGADIAKPITVTIPCPPNPAKARKIAQMRKMKEDKMKQARPVIVTYDEEQEKKRLLEEKKKKYQQQQEEAMNELEEKKVQTKWYMGDYAHTDDDENDLLYLLTQSSNGKWSVLENIHIHQIKLDLLQFDMTKPLDSFMVLRTRMNTPDDTVALMANVISEFLSQRFAQVLVKQRSDDPYDTLISVVPANKSLKTSKEMAAKGYIEGPEPSPVINLSEGDHIEIAFRGNICDTTNRPPLFVYNSNIVSELEVYLSEVDKYLQKNFRVYRGKIQIYRCYYDVKDKKAKRQMSVADDIAQTAIAEKIKQHLCDIPINIPKYNLESSPVPVKAPVTIVNDSDPINENLMRYLAVEMGEEWRRLAQILNVSRARMQAILRNIQISDGTEEDARYEMLMSWLKKMPKAVDKVSTLNGALMRCGRDDLTEEIQKRCLVLASILGQHYVRAGILCYQCDLLPHQRDCDRIVECGSNEECYGSRLISDDGLTKYTSGCRDKSVCSPRAPILGKRAELIPCSQCCNTSYCNLETCDFHITSNRKRCLSCKYALTPEDCNLSIQCNTDEQCGARFDPQLSGVGRRAAGDYCGQCCDGSNCNRDLCTGKNIPHSKLTMPPPLAFCRDNSTSACATHVNQCSQDYYKYYQCPYTCKQFTNAPVTTMTTTRTSTTVGPSSCSDQDPIPDCQCAYLDREADLCTESDRVEDLKRFCCYYCNRKKGIFTCPDVACLRLEKPEQAEVDKMPKPIDSIMCYDCDILPHQRDCTRVTECGPNEECHGKRVQTPDGLIKFRSGCIQTSRCYISTGLLPVIGKRSSDTTECSKCCNSSYCNLETCDQPYASNRKRCLSCKYGVRPDDCIQSIQCSDAEQCGINTINQVSEGLQQADEYCGQCCEGNNCNRDLCGQRKIPHFKLITPPPLTFCRDNSTSTCAAKTSQCSQEYYKFYQCPYTCNQLAVTSTTATSSTSVQSDACLDYPGVNCSPSSLICSISSIAKLCKRTCGLCPVAVTLTTAIPSRSVQPGCTDPIPECQCEYLDREANLCAESYIIEDFKRYCCYYCNKKKGIFTCPDVTCLRLEKPERIE</sequence>
<dbReference type="InterPro" id="IPR000488">
    <property type="entry name" value="Death_dom"/>
</dbReference>
<dbReference type="PANTHER" id="PTHR28336:SF3">
    <property type="entry name" value="CHROMOSOME 11 C6ORF62 HOMOLOG"/>
    <property type="match status" value="1"/>
</dbReference>
<dbReference type="CDD" id="cd00117">
    <property type="entry name" value="TFP"/>
    <property type="match status" value="1"/>
</dbReference>
<proteinExistence type="predicted"/>
<evidence type="ECO:0000256" key="1">
    <source>
        <dbReference type="SAM" id="Coils"/>
    </source>
</evidence>
<dbReference type="AlphaFoldDB" id="A0A6J8AKV3"/>
<protein>
    <recommendedName>
        <fullName evidence="2">Death domain-containing protein</fullName>
    </recommendedName>
</protein>
<accession>A0A6J8AKV3</accession>
<dbReference type="InterPro" id="IPR011029">
    <property type="entry name" value="DEATH-like_dom_sf"/>
</dbReference>
<dbReference type="Gene3D" id="1.10.533.10">
    <property type="entry name" value="Death Domain, Fas"/>
    <property type="match status" value="1"/>
</dbReference>
<name>A0A6J8AKV3_MYTCO</name>
<gene>
    <name evidence="3" type="ORF">MCOR_8123</name>
</gene>
<dbReference type="SUPFAM" id="SSF47986">
    <property type="entry name" value="DEATH domain"/>
    <property type="match status" value="1"/>
</dbReference>
<dbReference type="Proteomes" id="UP000507470">
    <property type="component" value="Unassembled WGS sequence"/>
</dbReference>
<organism evidence="3 4">
    <name type="scientific">Mytilus coruscus</name>
    <name type="common">Sea mussel</name>
    <dbReference type="NCBI Taxonomy" id="42192"/>
    <lineage>
        <taxon>Eukaryota</taxon>
        <taxon>Metazoa</taxon>
        <taxon>Spiralia</taxon>
        <taxon>Lophotrochozoa</taxon>
        <taxon>Mollusca</taxon>
        <taxon>Bivalvia</taxon>
        <taxon>Autobranchia</taxon>
        <taxon>Pteriomorphia</taxon>
        <taxon>Mytilida</taxon>
        <taxon>Mytiloidea</taxon>
        <taxon>Mytilidae</taxon>
        <taxon>Mytilinae</taxon>
        <taxon>Mytilus</taxon>
    </lineage>
</organism>
<evidence type="ECO:0000313" key="4">
    <source>
        <dbReference type="Proteomes" id="UP000507470"/>
    </source>
</evidence>
<keyword evidence="1" id="KW-0175">Coiled coil</keyword>
<reference evidence="3 4" key="1">
    <citation type="submission" date="2020-06" db="EMBL/GenBank/DDBJ databases">
        <authorList>
            <person name="Li R."/>
            <person name="Bekaert M."/>
        </authorList>
    </citation>
    <scope>NUCLEOTIDE SEQUENCE [LARGE SCALE GENOMIC DNA]</scope>
    <source>
        <strain evidence="4">wild</strain>
    </source>
</reference>
<feature type="domain" description="Death" evidence="2">
    <location>
        <begin position="496"/>
        <end position="584"/>
    </location>
</feature>
<feature type="coiled-coil region" evidence="1">
    <location>
        <begin position="201"/>
        <end position="235"/>
    </location>
</feature>
<dbReference type="PANTHER" id="PTHR28336">
    <property type="entry name" value="BA1-643"/>
    <property type="match status" value="1"/>
</dbReference>
<dbReference type="OrthoDB" id="6118651at2759"/>
<dbReference type="GO" id="GO:0007165">
    <property type="term" value="P:signal transduction"/>
    <property type="evidence" value="ECO:0007669"/>
    <property type="project" value="InterPro"/>
</dbReference>